<protein>
    <recommendedName>
        <fullName evidence="1">DALR anticodon binding domain-containing protein</fullName>
    </recommendedName>
</protein>
<gene>
    <name evidence="2" type="ORF">CAPTEDRAFT_128140</name>
</gene>
<evidence type="ECO:0000313" key="3">
    <source>
        <dbReference type="EnsemblMetazoa" id="CapteP128140"/>
    </source>
</evidence>
<reference evidence="3" key="3">
    <citation type="submission" date="2015-06" db="UniProtKB">
        <authorList>
            <consortium name="EnsemblMetazoa"/>
        </authorList>
    </citation>
    <scope>IDENTIFICATION</scope>
</reference>
<proteinExistence type="predicted"/>
<dbReference type="STRING" id="283909.R7UBL2"/>
<dbReference type="GO" id="GO:0004814">
    <property type="term" value="F:arginine-tRNA ligase activity"/>
    <property type="evidence" value="ECO:0007669"/>
    <property type="project" value="InterPro"/>
</dbReference>
<dbReference type="InterPro" id="IPR009080">
    <property type="entry name" value="tRNAsynth_Ia_anticodon-bd"/>
</dbReference>
<dbReference type="Proteomes" id="UP000014760">
    <property type="component" value="Unassembled WGS sequence"/>
</dbReference>
<dbReference type="GO" id="GO:0006420">
    <property type="term" value="P:arginyl-tRNA aminoacylation"/>
    <property type="evidence" value="ECO:0007669"/>
    <property type="project" value="InterPro"/>
</dbReference>
<reference evidence="2 4" key="2">
    <citation type="journal article" date="2013" name="Nature">
        <title>Insights into bilaterian evolution from three spiralian genomes.</title>
        <authorList>
            <person name="Simakov O."/>
            <person name="Marletaz F."/>
            <person name="Cho S.J."/>
            <person name="Edsinger-Gonzales E."/>
            <person name="Havlak P."/>
            <person name="Hellsten U."/>
            <person name="Kuo D.H."/>
            <person name="Larsson T."/>
            <person name="Lv J."/>
            <person name="Arendt D."/>
            <person name="Savage R."/>
            <person name="Osoegawa K."/>
            <person name="de Jong P."/>
            <person name="Grimwood J."/>
            <person name="Chapman J.A."/>
            <person name="Shapiro H."/>
            <person name="Aerts A."/>
            <person name="Otillar R.P."/>
            <person name="Terry A.Y."/>
            <person name="Boore J.L."/>
            <person name="Grigoriev I.V."/>
            <person name="Lindberg D.R."/>
            <person name="Seaver E.C."/>
            <person name="Weisblat D.A."/>
            <person name="Putnam N.H."/>
            <person name="Rokhsar D.S."/>
        </authorList>
    </citation>
    <scope>NUCLEOTIDE SEQUENCE</scope>
    <source>
        <strain evidence="2 4">I ESC-2004</strain>
    </source>
</reference>
<dbReference type="Gene3D" id="1.10.730.10">
    <property type="entry name" value="Isoleucyl-tRNA Synthetase, Domain 1"/>
    <property type="match status" value="1"/>
</dbReference>
<dbReference type="GO" id="GO:0005524">
    <property type="term" value="F:ATP binding"/>
    <property type="evidence" value="ECO:0007669"/>
    <property type="project" value="InterPro"/>
</dbReference>
<dbReference type="EnsemblMetazoa" id="CapteT128140">
    <property type="protein sequence ID" value="CapteP128140"/>
    <property type="gene ID" value="CapteG128140"/>
</dbReference>
<accession>R7UBL2</accession>
<dbReference type="SMART" id="SM00836">
    <property type="entry name" value="DALR_1"/>
    <property type="match status" value="1"/>
</dbReference>
<dbReference type="GO" id="GO:0106217">
    <property type="term" value="P:tRNA C3-cytosine methylation"/>
    <property type="evidence" value="ECO:0007669"/>
    <property type="project" value="TreeGrafter"/>
</dbReference>
<dbReference type="InterPro" id="IPR037380">
    <property type="entry name" value="DALRD3"/>
</dbReference>
<evidence type="ECO:0000313" key="4">
    <source>
        <dbReference type="Proteomes" id="UP000014760"/>
    </source>
</evidence>
<dbReference type="PANTHER" id="PTHR16043">
    <property type="entry name" value="DALRD3 PROTEIN"/>
    <property type="match status" value="1"/>
</dbReference>
<dbReference type="PANTHER" id="PTHR16043:SF1">
    <property type="entry name" value="DALR ANTICODON-BINDING DOMAIN-CONTAINING PROTEIN 3"/>
    <property type="match status" value="1"/>
</dbReference>
<name>R7UBL2_CAPTE</name>
<feature type="domain" description="DALR anticodon binding" evidence="1">
    <location>
        <begin position="22"/>
        <end position="156"/>
    </location>
</feature>
<dbReference type="EMBL" id="KB305800">
    <property type="protein sequence ID" value="ELU00657.1"/>
    <property type="molecule type" value="Genomic_DNA"/>
</dbReference>
<dbReference type="GO" id="GO:0000049">
    <property type="term" value="F:tRNA binding"/>
    <property type="evidence" value="ECO:0007669"/>
    <property type="project" value="TreeGrafter"/>
</dbReference>
<feature type="non-terminal residue" evidence="2">
    <location>
        <position position="1"/>
    </location>
</feature>
<dbReference type="Pfam" id="PF05746">
    <property type="entry name" value="DALR_1"/>
    <property type="match status" value="1"/>
</dbReference>
<organism evidence="2">
    <name type="scientific">Capitella teleta</name>
    <name type="common">Polychaete worm</name>
    <dbReference type="NCBI Taxonomy" id="283909"/>
    <lineage>
        <taxon>Eukaryota</taxon>
        <taxon>Metazoa</taxon>
        <taxon>Spiralia</taxon>
        <taxon>Lophotrochozoa</taxon>
        <taxon>Annelida</taxon>
        <taxon>Polychaeta</taxon>
        <taxon>Sedentaria</taxon>
        <taxon>Scolecida</taxon>
        <taxon>Capitellidae</taxon>
        <taxon>Capitella</taxon>
    </lineage>
</organism>
<dbReference type="AlphaFoldDB" id="R7UBL2"/>
<dbReference type="HOGENOM" id="CLU_041286_0_0_1"/>
<keyword evidence="4" id="KW-1185">Reference proteome</keyword>
<sequence>QANLDFKENESAVQGNKGGVFVMYNCARLSTLFSNFEKAVEEGVYPALPPVSEIDFSTLKEEDEWGLVFNYVLIYPDLIENCVLLNRGQAHCHKVCQFLQDFCRDLSSYYCRTHVLGESRPHLYPLMFARLYLLKSVFRVLSNGLALLGLQPMHQL</sequence>
<dbReference type="OrthoDB" id="9990834at2759"/>
<dbReference type="OMA" id="HTNRICC"/>
<evidence type="ECO:0000259" key="1">
    <source>
        <dbReference type="SMART" id="SM00836"/>
    </source>
</evidence>
<reference evidence="4" key="1">
    <citation type="submission" date="2012-12" db="EMBL/GenBank/DDBJ databases">
        <authorList>
            <person name="Hellsten U."/>
            <person name="Grimwood J."/>
            <person name="Chapman J.A."/>
            <person name="Shapiro H."/>
            <person name="Aerts A."/>
            <person name="Otillar R.P."/>
            <person name="Terry A.Y."/>
            <person name="Boore J.L."/>
            <person name="Simakov O."/>
            <person name="Marletaz F."/>
            <person name="Cho S.-J."/>
            <person name="Edsinger-Gonzales E."/>
            <person name="Havlak P."/>
            <person name="Kuo D.-H."/>
            <person name="Larsson T."/>
            <person name="Lv J."/>
            <person name="Arendt D."/>
            <person name="Savage R."/>
            <person name="Osoegawa K."/>
            <person name="de Jong P."/>
            <person name="Lindberg D.R."/>
            <person name="Seaver E.C."/>
            <person name="Weisblat D.A."/>
            <person name="Putnam N.H."/>
            <person name="Grigoriev I.V."/>
            <person name="Rokhsar D.S."/>
        </authorList>
    </citation>
    <scope>NUCLEOTIDE SEQUENCE</scope>
    <source>
        <strain evidence="4">I ESC-2004</strain>
    </source>
</reference>
<dbReference type="InterPro" id="IPR008909">
    <property type="entry name" value="DALR_anticod-bd"/>
</dbReference>
<dbReference type="SUPFAM" id="SSF47323">
    <property type="entry name" value="Anticodon-binding domain of a subclass of class I aminoacyl-tRNA synthetases"/>
    <property type="match status" value="1"/>
</dbReference>
<evidence type="ECO:0000313" key="2">
    <source>
        <dbReference type="EMBL" id="ELU00657.1"/>
    </source>
</evidence>
<dbReference type="EMBL" id="AMQN01009621">
    <property type="status" value="NOT_ANNOTATED_CDS"/>
    <property type="molecule type" value="Genomic_DNA"/>
</dbReference>